<feature type="region of interest" description="Disordered" evidence="1">
    <location>
        <begin position="57"/>
        <end position="101"/>
    </location>
</feature>
<name>A0A1D6KP53_MAIZE</name>
<feature type="compositionally biased region" description="Basic and acidic residues" evidence="1">
    <location>
        <begin position="27"/>
        <end position="38"/>
    </location>
</feature>
<reference evidence="2" key="1">
    <citation type="submission" date="2015-12" db="EMBL/GenBank/DDBJ databases">
        <title>Update maize B73 reference genome by single molecule sequencing technologies.</title>
        <authorList>
            <consortium name="Maize Genome Sequencing Project"/>
            <person name="Ware D."/>
        </authorList>
    </citation>
    <scope>NUCLEOTIDE SEQUENCE [LARGE SCALE GENOMIC DNA]</scope>
    <source>
        <tissue evidence="2">Seedling</tissue>
    </source>
</reference>
<feature type="region of interest" description="Disordered" evidence="1">
    <location>
        <begin position="1"/>
        <end position="40"/>
    </location>
</feature>
<organism evidence="2">
    <name type="scientific">Zea mays</name>
    <name type="common">Maize</name>
    <dbReference type="NCBI Taxonomy" id="4577"/>
    <lineage>
        <taxon>Eukaryota</taxon>
        <taxon>Viridiplantae</taxon>
        <taxon>Streptophyta</taxon>
        <taxon>Embryophyta</taxon>
        <taxon>Tracheophyta</taxon>
        <taxon>Spermatophyta</taxon>
        <taxon>Magnoliopsida</taxon>
        <taxon>Liliopsida</taxon>
        <taxon>Poales</taxon>
        <taxon>Poaceae</taxon>
        <taxon>PACMAD clade</taxon>
        <taxon>Panicoideae</taxon>
        <taxon>Andropogonodae</taxon>
        <taxon>Andropogoneae</taxon>
        <taxon>Tripsacinae</taxon>
        <taxon>Zea</taxon>
    </lineage>
</organism>
<gene>
    <name evidence="2" type="ORF">ZEAMMB73_Zm00001d032202</name>
</gene>
<dbReference type="InParanoid" id="A0A1D6KP53"/>
<dbReference type="AlphaFoldDB" id="A0A1D6KP53"/>
<evidence type="ECO:0000256" key="1">
    <source>
        <dbReference type="SAM" id="MobiDB-lite"/>
    </source>
</evidence>
<protein>
    <submittedName>
        <fullName evidence="2">Uncharacterized protein</fullName>
    </submittedName>
</protein>
<dbReference type="EMBL" id="CM007647">
    <property type="protein sequence ID" value="ONM04585.1"/>
    <property type="molecule type" value="Genomic_DNA"/>
</dbReference>
<evidence type="ECO:0000313" key="2">
    <source>
        <dbReference type="EMBL" id="ONM04585.1"/>
    </source>
</evidence>
<dbReference type="PaxDb" id="4577-AC213629.3_FGP005"/>
<accession>A0A1D6KP53</accession>
<proteinExistence type="predicted"/>
<sequence length="196" mass="21356">MGDPGAESATLTRDRSHGGERLAAVRGEGDNTTGRRSEAVGVRGEVCGGIAAIEGEDGRRGWWRGGGEAPRQSSRPNDERSLRAVAAGRQSGRPNDGWVSTSSLGGMEGRCRRWEPCRRRREIPQSCPAAAPVRDTNGSELIRLIWRNESLLGLCCILERVDDGWVDSVTLSKQVSRLGYRFGSLWTMSCCKPNTL</sequence>